<dbReference type="SMART" id="SM00320">
    <property type="entry name" value="WD40"/>
    <property type="match status" value="6"/>
</dbReference>
<dbReference type="InterPro" id="IPR051972">
    <property type="entry name" value="Glutamate-rich_WD_repeat"/>
</dbReference>
<feature type="repeat" description="WD" evidence="3">
    <location>
        <begin position="299"/>
        <end position="341"/>
    </location>
</feature>
<dbReference type="Gene3D" id="2.130.10.10">
    <property type="entry name" value="YVTN repeat-like/Quinoprotein amine dehydrogenase"/>
    <property type="match status" value="1"/>
</dbReference>
<evidence type="ECO:0000256" key="2">
    <source>
        <dbReference type="ARBA" id="ARBA00022737"/>
    </source>
</evidence>
<proteinExistence type="predicted"/>
<evidence type="ECO:0000256" key="1">
    <source>
        <dbReference type="ARBA" id="ARBA00022574"/>
    </source>
</evidence>
<evidence type="ECO:0000259" key="5">
    <source>
        <dbReference type="Pfam" id="PF12265"/>
    </source>
</evidence>
<evidence type="ECO:0000256" key="3">
    <source>
        <dbReference type="PROSITE-ProRule" id="PRU00221"/>
    </source>
</evidence>
<feature type="compositionally biased region" description="Acidic residues" evidence="4">
    <location>
        <begin position="31"/>
        <end position="40"/>
    </location>
</feature>
<dbReference type="PANTHER" id="PTHR45903:SF1">
    <property type="entry name" value="GLUTAMATE-RICH WD REPEAT-CONTAINING PROTEIN 1"/>
    <property type="match status" value="1"/>
</dbReference>
<keyword evidence="2" id="KW-0677">Repeat</keyword>
<evidence type="ECO:0000313" key="7">
    <source>
        <dbReference type="Proteomes" id="UP001211065"/>
    </source>
</evidence>
<protein>
    <submittedName>
        <fullName evidence="6">Ribosome biosynthesis protein rrb1</fullName>
    </submittedName>
</protein>
<dbReference type="PROSITE" id="PS50082">
    <property type="entry name" value="WD_REPEATS_2"/>
    <property type="match status" value="3"/>
</dbReference>
<feature type="compositionally biased region" description="Basic and acidic residues" evidence="4">
    <location>
        <begin position="11"/>
        <end position="30"/>
    </location>
</feature>
<gene>
    <name evidence="6" type="primary">RRB1</name>
    <name evidence="6" type="ORF">HK099_003020</name>
</gene>
<organism evidence="6 7">
    <name type="scientific">Clydaea vesicula</name>
    <dbReference type="NCBI Taxonomy" id="447962"/>
    <lineage>
        <taxon>Eukaryota</taxon>
        <taxon>Fungi</taxon>
        <taxon>Fungi incertae sedis</taxon>
        <taxon>Chytridiomycota</taxon>
        <taxon>Chytridiomycota incertae sedis</taxon>
        <taxon>Chytridiomycetes</taxon>
        <taxon>Lobulomycetales</taxon>
        <taxon>Lobulomycetaceae</taxon>
        <taxon>Clydaea</taxon>
    </lineage>
</organism>
<dbReference type="InterPro" id="IPR001680">
    <property type="entry name" value="WD40_rpt"/>
</dbReference>
<dbReference type="InterPro" id="IPR015943">
    <property type="entry name" value="WD40/YVTN_repeat-like_dom_sf"/>
</dbReference>
<keyword evidence="1 3" id="KW-0853">WD repeat</keyword>
<dbReference type="InterPro" id="IPR036322">
    <property type="entry name" value="WD40_repeat_dom_sf"/>
</dbReference>
<dbReference type="Pfam" id="PF00400">
    <property type="entry name" value="WD40"/>
    <property type="match status" value="3"/>
</dbReference>
<evidence type="ECO:0000256" key="4">
    <source>
        <dbReference type="SAM" id="MobiDB-lite"/>
    </source>
</evidence>
<dbReference type="PROSITE" id="PS50294">
    <property type="entry name" value="WD_REPEATS_REGION"/>
    <property type="match status" value="3"/>
</dbReference>
<dbReference type="Pfam" id="PF12265">
    <property type="entry name" value="CAF1C_H4-bd"/>
    <property type="match status" value="1"/>
</dbReference>
<dbReference type="EMBL" id="JADGJW010000204">
    <property type="protein sequence ID" value="KAJ3221874.1"/>
    <property type="molecule type" value="Genomic_DNA"/>
</dbReference>
<feature type="repeat" description="WD" evidence="3">
    <location>
        <begin position="392"/>
        <end position="434"/>
    </location>
</feature>
<dbReference type="InterPro" id="IPR022052">
    <property type="entry name" value="Histone-bd_RBBP4-like_N"/>
</dbReference>
<reference evidence="6" key="1">
    <citation type="submission" date="2020-05" db="EMBL/GenBank/DDBJ databases">
        <title>Phylogenomic resolution of chytrid fungi.</title>
        <authorList>
            <person name="Stajich J.E."/>
            <person name="Amses K."/>
            <person name="Simmons R."/>
            <person name="Seto K."/>
            <person name="Myers J."/>
            <person name="Bonds A."/>
            <person name="Quandt C.A."/>
            <person name="Barry K."/>
            <person name="Liu P."/>
            <person name="Grigoriev I."/>
            <person name="Longcore J.E."/>
            <person name="James T.Y."/>
        </authorList>
    </citation>
    <scope>NUCLEOTIDE SEQUENCE</scope>
    <source>
        <strain evidence="6">JEL0476</strain>
    </source>
</reference>
<dbReference type="GO" id="GO:0042254">
    <property type="term" value="P:ribosome biogenesis"/>
    <property type="evidence" value="ECO:0007669"/>
    <property type="project" value="TreeGrafter"/>
</dbReference>
<sequence length="491" mass="55958">MNKRKNLNQVEKVDAKKNVKSNKSKEKIENEENVSDLEYEDVYEDEIEEEVVVEQKDEEEEIGEDDLMEDIDDNDDENEENVKVYLPGQEIEPEHVLLPDNSAYLMLHQMGVEWPCLSFDIIKDKLGLNRTQFPATSYIVSGSQAPNPNENKIYVMKMSQLHKTKNDDLDEDMIEEDDDENDLDEDPILEHREIPHYCGVNRIRLMEHPEQQICATWSEEGRVNIYDITQHVLSLDTPGLIPDSNLLPLHAITNHNRIEGYAMDWSTKVTGRIVTGDCKGKIYITSKNQSGFQTDSQPYKGHNGSCEDLQWSPTEKDVFASCGVDGTVKIWDVRMKQSALSIKAHNCDVNVIAWNKKVDYLLASGSDNGIFSVWDLRTFGKGQETATSAATFNWHKKAITSIEWHPFETSMLACSGADDQLTLWDLSLEADLEEQQVMEEKDGRKIEVPAQLLFIHQGQSNIKELHFHEQIPGCIISTSSDGFNIFKTINS</sequence>
<dbReference type="SUPFAM" id="SSF50978">
    <property type="entry name" value="WD40 repeat-like"/>
    <property type="match status" value="1"/>
</dbReference>
<dbReference type="PANTHER" id="PTHR45903">
    <property type="entry name" value="GLUTAMATE-RICH WD REPEAT-CONTAINING PROTEIN 1"/>
    <property type="match status" value="1"/>
</dbReference>
<dbReference type="Proteomes" id="UP001211065">
    <property type="component" value="Unassembled WGS sequence"/>
</dbReference>
<keyword evidence="7" id="KW-1185">Reference proteome</keyword>
<feature type="region of interest" description="Disordered" evidence="4">
    <location>
        <begin position="1"/>
        <end position="40"/>
    </location>
</feature>
<feature type="repeat" description="WD" evidence="3">
    <location>
        <begin position="342"/>
        <end position="378"/>
    </location>
</feature>
<comment type="caution">
    <text evidence="6">The sequence shown here is derived from an EMBL/GenBank/DDBJ whole genome shotgun (WGS) entry which is preliminary data.</text>
</comment>
<dbReference type="AlphaFoldDB" id="A0AAD5U3Z4"/>
<feature type="domain" description="Histone-binding protein RBBP4-like N-terminal" evidence="5">
    <location>
        <begin position="96"/>
        <end position="162"/>
    </location>
</feature>
<name>A0AAD5U3Z4_9FUNG</name>
<accession>A0AAD5U3Z4</accession>
<dbReference type="GO" id="GO:0005730">
    <property type="term" value="C:nucleolus"/>
    <property type="evidence" value="ECO:0007669"/>
    <property type="project" value="TreeGrafter"/>
</dbReference>
<evidence type="ECO:0000313" key="6">
    <source>
        <dbReference type="EMBL" id="KAJ3221874.1"/>
    </source>
</evidence>